<dbReference type="Pfam" id="PF00023">
    <property type="entry name" value="Ank"/>
    <property type="match status" value="1"/>
</dbReference>
<evidence type="ECO:0000256" key="7">
    <source>
        <dbReference type="PROSITE-ProRule" id="PRU00023"/>
    </source>
</evidence>
<evidence type="ECO:0000256" key="2">
    <source>
        <dbReference type="ARBA" id="ARBA00022692"/>
    </source>
</evidence>
<feature type="repeat" description="ANK" evidence="7">
    <location>
        <begin position="73"/>
        <end position="98"/>
    </location>
</feature>
<keyword evidence="2 9" id="KW-0812">Transmembrane</keyword>
<dbReference type="Pfam" id="PF13962">
    <property type="entry name" value="PGG"/>
    <property type="match status" value="1"/>
</dbReference>
<evidence type="ECO:0000259" key="10">
    <source>
        <dbReference type="Pfam" id="PF13962"/>
    </source>
</evidence>
<feature type="repeat" description="ANK" evidence="7">
    <location>
        <begin position="338"/>
        <end position="360"/>
    </location>
</feature>
<keyword evidence="5 7" id="KW-0040">ANK repeat</keyword>
<protein>
    <recommendedName>
        <fullName evidence="10">PGG domain-containing protein</fullName>
    </recommendedName>
</protein>
<organism evidence="11 12">
    <name type="scientific">Tetracentron sinense</name>
    <name type="common">Spur-leaf</name>
    <dbReference type="NCBI Taxonomy" id="13715"/>
    <lineage>
        <taxon>Eukaryota</taxon>
        <taxon>Viridiplantae</taxon>
        <taxon>Streptophyta</taxon>
        <taxon>Embryophyta</taxon>
        <taxon>Tracheophyta</taxon>
        <taxon>Spermatophyta</taxon>
        <taxon>Magnoliopsida</taxon>
        <taxon>Trochodendrales</taxon>
        <taxon>Trochodendraceae</taxon>
        <taxon>Tetracentron</taxon>
    </lineage>
</organism>
<feature type="transmembrane region" description="Helical" evidence="9">
    <location>
        <begin position="467"/>
        <end position="490"/>
    </location>
</feature>
<feature type="compositionally biased region" description="Basic and acidic residues" evidence="8">
    <location>
        <begin position="575"/>
        <end position="591"/>
    </location>
</feature>
<evidence type="ECO:0000256" key="6">
    <source>
        <dbReference type="ARBA" id="ARBA00023136"/>
    </source>
</evidence>
<reference evidence="11 12" key="1">
    <citation type="submission" date="2020-04" db="EMBL/GenBank/DDBJ databases">
        <title>Plant Genome Project.</title>
        <authorList>
            <person name="Zhang R.-G."/>
        </authorList>
    </citation>
    <scope>NUCLEOTIDE SEQUENCE [LARGE SCALE GENOMIC DNA]</scope>
    <source>
        <strain evidence="11">YNK0</strain>
        <tissue evidence="11">Leaf</tissue>
    </source>
</reference>
<dbReference type="InterPro" id="IPR036770">
    <property type="entry name" value="Ankyrin_rpt-contain_sf"/>
</dbReference>
<evidence type="ECO:0000256" key="9">
    <source>
        <dbReference type="SAM" id="Phobius"/>
    </source>
</evidence>
<dbReference type="SMART" id="SM00248">
    <property type="entry name" value="ANK"/>
    <property type="match status" value="9"/>
</dbReference>
<proteinExistence type="predicted"/>
<dbReference type="InterPro" id="IPR026961">
    <property type="entry name" value="PGG_dom"/>
</dbReference>
<comment type="subcellular location">
    <subcellularLocation>
        <location evidence="1">Membrane</location>
        <topology evidence="1">Multi-pass membrane protein</topology>
    </subcellularLocation>
</comment>
<evidence type="ECO:0000313" key="11">
    <source>
        <dbReference type="EMBL" id="KAF8396126.1"/>
    </source>
</evidence>
<feature type="domain" description="PGG" evidence="10">
    <location>
        <begin position="425"/>
        <end position="530"/>
    </location>
</feature>
<evidence type="ECO:0000256" key="1">
    <source>
        <dbReference type="ARBA" id="ARBA00004141"/>
    </source>
</evidence>
<evidence type="ECO:0000256" key="4">
    <source>
        <dbReference type="ARBA" id="ARBA00022989"/>
    </source>
</evidence>
<dbReference type="PANTHER" id="PTHR24186">
    <property type="entry name" value="PROTEIN PHOSPHATASE 1 REGULATORY SUBUNIT"/>
    <property type="match status" value="1"/>
</dbReference>
<dbReference type="PANTHER" id="PTHR24186:SF50">
    <property type="entry name" value="ANKYRIN REPEAT-CONTAINING PROTEIN ITN1-LIKE ISOFORM X1"/>
    <property type="match status" value="1"/>
</dbReference>
<dbReference type="SUPFAM" id="SSF48403">
    <property type="entry name" value="Ankyrin repeat"/>
    <property type="match status" value="2"/>
</dbReference>
<dbReference type="Gene3D" id="1.25.40.20">
    <property type="entry name" value="Ankyrin repeat-containing domain"/>
    <property type="match status" value="3"/>
</dbReference>
<gene>
    <name evidence="11" type="ORF">HHK36_017738</name>
</gene>
<evidence type="ECO:0000313" key="12">
    <source>
        <dbReference type="Proteomes" id="UP000655225"/>
    </source>
</evidence>
<feature type="transmembrane region" description="Helical" evidence="9">
    <location>
        <begin position="433"/>
        <end position="455"/>
    </location>
</feature>
<keyword evidence="3" id="KW-0677">Repeat</keyword>
<accession>A0A834Z2J8</accession>
<keyword evidence="6 9" id="KW-0472">Membrane</keyword>
<dbReference type="AlphaFoldDB" id="A0A834Z2J8"/>
<evidence type="ECO:0000256" key="5">
    <source>
        <dbReference type="ARBA" id="ARBA00023043"/>
    </source>
</evidence>
<dbReference type="GO" id="GO:0005886">
    <property type="term" value="C:plasma membrane"/>
    <property type="evidence" value="ECO:0007669"/>
    <property type="project" value="TreeGrafter"/>
</dbReference>
<keyword evidence="12" id="KW-1185">Reference proteome</keyword>
<feature type="transmembrane region" description="Helical" evidence="9">
    <location>
        <begin position="511"/>
        <end position="531"/>
    </location>
</feature>
<sequence length="591" mass="64958">MDLKLYKAARKGDAMFLDHTTREGDEQQHQEYLCSLTHQGNNIVHVAAKLGHKSFVDAALNKYTKLLHQENSRGDTPLHVAASAGHVGIVDLLIEYAAPETSQAGEVMTGSNVEEEGAVEPPMPILLWRMKNKENNTALHEAMKSKRKEVAVSLLNVDSQLAAFVNEAGESPLYLAAEAHLYKALRKIVNQTSFSIDGPFGRNPLHAAVLTNSPKCTRLLINARPDLIKLADSSGKTALHYVAEANSFKITRMLLMKDVTCAHVQDNDGNSPLHVAASLGGHRTVQAIIKHCPDSTEVLIKTGRNALHLAVSKNTILNVKRILKIPEMRELINGQDDEGNTPLHIATMYHHYMMVRQLIKTRCVDLSAKNKKGLTALDICELEWELSYGQVYLWRYLRRQKASRTRVFSQATRVLRATLTHPKADLKQVANTLSVVAALLATVTFAAAFTMPGGYNSSGAATLAKKLALLAFVFSDTYAMCCSMTAVFLLTTAMVGDPGFLLGAVSRSNCLLFHALNGAMVAFQTGVFAVLSPDSLFSAIVVCIMASSVPFLVIRLRVMSQSGPHSRRLMHRREPKITTEQEESKIEIVEE</sequence>
<dbReference type="PROSITE" id="PS50297">
    <property type="entry name" value="ANK_REP_REGION"/>
    <property type="match status" value="2"/>
</dbReference>
<dbReference type="Pfam" id="PF12796">
    <property type="entry name" value="Ank_2"/>
    <property type="match status" value="3"/>
</dbReference>
<evidence type="ECO:0000256" key="3">
    <source>
        <dbReference type="ARBA" id="ARBA00022737"/>
    </source>
</evidence>
<dbReference type="InterPro" id="IPR002110">
    <property type="entry name" value="Ankyrin_rpt"/>
</dbReference>
<name>A0A834Z2J8_TETSI</name>
<dbReference type="Proteomes" id="UP000655225">
    <property type="component" value="Unassembled WGS sequence"/>
</dbReference>
<dbReference type="EMBL" id="JABCRI010000012">
    <property type="protein sequence ID" value="KAF8396126.1"/>
    <property type="molecule type" value="Genomic_DNA"/>
</dbReference>
<evidence type="ECO:0000256" key="8">
    <source>
        <dbReference type="SAM" id="MobiDB-lite"/>
    </source>
</evidence>
<feature type="region of interest" description="Disordered" evidence="8">
    <location>
        <begin position="566"/>
        <end position="591"/>
    </location>
</feature>
<keyword evidence="4 9" id="KW-1133">Transmembrane helix</keyword>
<dbReference type="PROSITE" id="PS50088">
    <property type="entry name" value="ANK_REPEAT"/>
    <property type="match status" value="2"/>
</dbReference>
<feature type="transmembrane region" description="Helical" evidence="9">
    <location>
        <begin position="537"/>
        <end position="558"/>
    </location>
</feature>
<dbReference type="OrthoDB" id="1847170at2759"/>
<comment type="caution">
    <text evidence="11">The sequence shown here is derived from an EMBL/GenBank/DDBJ whole genome shotgun (WGS) entry which is preliminary data.</text>
</comment>
<dbReference type="OMA" id="LLEKCEC"/>